<feature type="transmembrane region" description="Helical" evidence="12">
    <location>
        <begin position="12"/>
        <end position="29"/>
    </location>
</feature>
<protein>
    <recommendedName>
        <fullName evidence="12">Sugar transporter SWEET</fullName>
    </recommendedName>
</protein>
<keyword evidence="9 12" id="KW-1133">Transmembrane helix</keyword>
<organism evidence="13 14">
    <name type="scientific">Papilio xuthus</name>
    <name type="common">Asian swallowtail butterfly</name>
    <dbReference type="NCBI Taxonomy" id="66420"/>
    <lineage>
        <taxon>Eukaryota</taxon>
        <taxon>Metazoa</taxon>
        <taxon>Ecdysozoa</taxon>
        <taxon>Arthropoda</taxon>
        <taxon>Hexapoda</taxon>
        <taxon>Insecta</taxon>
        <taxon>Pterygota</taxon>
        <taxon>Neoptera</taxon>
        <taxon>Endopterygota</taxon>
        <taxon>Lepidoptera</taxon>
        <taxon>Glossata</taxon>
        <taxon>Ditrysia</taxon>
        <taxon>Papilionoidea</taxon>
        <taxon>Papilionidae</taxon>
        <taxon>Papilioninae</taxon>
        <taxon>Papilio</taxon>
    </lineage>
</organism>
<feature type="transmembrane region" description="Helical" evidence="12">
    <location>
        <begin position="185"/>
        <end position="206"/>
    </location>
</feature>
<dbReference type="FunFam" id="1.20.1280.290:FF:000004">
    <property type="entry name" value="Sugar transporter SWEET"/>
    <property type="match status" value="1"/>
</dbReference>
<dbReference type="GO" id="GO:0051119">
    <property type="term" value="F:sugar transmembrane transporter activity"/>
    <property type="evidence" value="ECO:0007669"/>
    <property type="project" value="InterPro"/>
</dbReference>
<dbReference type="PANTHER" id="PTHR10791">
    <property type="entry name" value="RAG1-ACTIVATING PROTEIN 1"/>
    <property type="match status" value="1"/>
</dbReference>
<keyword evidence="8" id="KW-0677">Repeat</keyword>
<evidence type="ECO:0000256" key="1">
    <source>
        <dbReference type="ARBA" id="ARBA00004651"/>
    </source>
</evidence>
<comment type="similarity">
    <text evidence="3 12">Belongs to the SWEET sugar transporter family.</text>
</comment>
<feature type="transmembrane region" description="Helical" evidence="12">
    <location>
        <begin position="41"/>
        <end position="62"/>
    </location>
</feature>
<feature type="transmembrane region" description="Helical" evidence="12">
    <location>
        <begin position="160"/>
        <end position="179"/>
    </location>
</feature>
<comment type="function">
    <text evidence="12">Mediates sugar transport across membranes.</text>
</comment>
<evidence type="ECO:0000256" key="5">
    <source>
        <dbReference type="ARBA" id="ARBA00022475"/>
    </source>
</evidence>
<feature type="transmembrane region" description="Helical" evidence="12">
    <location>
        <begin position="68"/>
        <end position="89"/>
    </location>
</feature>
<dbReference type="Proteomes" id="UP000053268">
    <property type="component" value="Unassembled WGS sequence"/>
</dbReference>
<dbReference type="AlphaFoldDB" id="A0A0N0PAD2"/>
<dbReference type="InterPro" id="IPR004316">
    <property type="entry name" value="SWEET_rpt"/>
</dbReference>
<keyword evidence="4 12" id="KW-0813">Transport</keyword>
<dbReference type="Gene3D" id="1.20.1280.290">
    <property type="match status" value="2"/>
</dbReference>
<keyword evidence="11 12" id="KW-0472">Membrane</keyword>
<accession>A0A0N0PAD2</accession>
<feature type="transmembrane region" description="Helical" evidence="12">
    <location>
        <begin position="127"/>
        <end position="148"/>
    </location>
</feature>
<comment type="subcellular location">
    <subcellularLocation>
        <location evidence="1 12">Cell membrane</location>
        <topology evidence="1 12">Multi-pass membrane protein</topology>
    </subcellularLocation>
    <subcellularLocation>
        <location evidence="2">Golgi apparatus membrane</location>
        <topology evidence="2">Multi-pass membrane protein</topology>
    </subcellularLocation>
</comment>
<proteinExistence type="inferred from homology"/>
<evidence type="ECO:0000313" key="14">
    <source>
        <dbReference type="Proteomes" id="UP000053268"/>
    </source>
</evidence>
<evidence type="ECO:0000256" key="4">
    <source>
        <dbReference type="ARBA" id="ARBA00022448"/>
    </source>
</evidence>
<evidence type="ECO:0000256" key="6">
    <source>
        <dbReference type="ARBA" id="ARBA00022597"/>
    </source>
</evidence>
<evidence type="ECO:0000256" key="2">
    <source>
        <dbReference type="ARBA" id="ARBA00004653"/>
    </source>
</evidence>
<dbReference type="EMBL" id="KQ458960">
    <property type="protein sequence ID" value="KPJ04540.1"/>
    <property type="molecule type" value="Genomic_DNA"/>
</dbReference>
<feature type="transmembrane region" description="Helical" evidence="12">
    <location>
        <begin position="96"/>
        <end position="115"/>
    </location>
</feature>
<evidence type="ECO:0000256" key="8">
    <source>
        <dbReference type="ARBA" id="ARBA00022737"/>
    </source>
</evidence>
<sequence>MNLFELKEPIAYLAIVTTILQFLSGILVCKQYVVNRTTAEASSFPFIAGVLSCGVWFLYGLAKRNDKIVIVNTVGLILMISYTTVFYIYTFKKSAVLRQCTCIIILFLILLGYISVEEDNENLVIRLGTLASSFTLITVAAPMSKLWYVIRVKSTECLPFPMILMSLFVSGFWYLYGYIDQDLFIAGPNLIGMILALAQLALFVIFPSTSHSSVQYKSTIA</sequence>
<evidence type="ECO:0000256" key="9">
    <source>
        <dbReference type="ARBA" id="ARBA00022989"/>
    </source>
</evidence>
<dbReference type="PANTHER" id="PTHR10791:SF112">
    <property type="entry name" value="SUGAR TRANSPORTER SWEET1"/>
    <property type="match status" value="1"/>
</dbReference>
<evidence type="ECO:0000256" key="12">
    <source>
        <dbReference type="RuleBase" id="RU910715"/>
    </source>
</evidence>
<dbReference type="Pfam" id="PF03083">
    <property type="entry name" value="MtN3_slv"/>
    <property type="match status" value="2"/>
</dbReference>
<reference evidence="13 14" key="1">
    <citation type="journal article" date="2015" name="Nat. Commun.">
        <title>Outbred genome sequencing and CRISPR/Cas9 gene editing in butterflies.</title>
        <authorList>
            <person name="Li X."/>
            <person name="Fan D."/>
            <person name="Zhang W."/>
            <person name="Liu G."/>
            <person name="Zhang L."/>
            <person name="Zhao L."/>
            <person name="Fang X."/>
            <person name="Chen L."/>
            <person name="Dong Y."/>
            <person name="Chen Y."/>
            <person name="Ding Y."/>
            <person name="Zhao R."/>
            <person name="Feng M."/>
            <person name="Zhu Y."/>
            <person name="Feng Y."/>
            <person name="Jiang X."/>
            <person name="Zhu D."/>
            <person name="Xiang H."/>
            <person name="Feng X."/>
            <person name="Li S."/>
            <person name="Wang J."/>
            <person name="Zhang G."/>
            <person name="Kronforst M.R."/>
            <person name="Wang W."/>
        </authorList>
    </citation>
    <scope>NUCLEOTIDE SEQUENCE [LARGE SCALE GENOMIC DNA]</scope>
    <source>
        <strain evidence="13">Ya'a_city_454_Px</strain>
        <tissue evidence="13">Whole body</tissue>
    </source>
</reference>
<evidence type="ECO:0000256" key="10">
    <source>
        <dbReference type="ARBA" id="ARBA00023034"/>
    </source>
</evidence>
<keyword evidence="6 12" id="KW-0762">Sugar transport</keyword>
<dbReference type="GO" id="GO:0005886">
    <property type="term" value="C:plasma membrane"/>
    <property type="evidence" value="ECO:0007669"/>
    <property type="project" value="UniProtKB-SubCell"/>
</dbReference>
<gene>
    <name evidence="13" type="ORF">RR46_00820</name>
</gene>
<evidence type="ECO:0000313" key="13">
    <source>
        <dbReference type="EMBL" id="KPJ04540.1"/>
    </source>
</evidence>
<evidence type="ECO:0000256" key="7">
    <source>
        <dbReference type="ARBA" id="ARBA00022692"/>
    </source>
</evidence>
<keyword evidence="14" id="KW-1185">Reference proteome</keyword>
<keyword evidence="5" id="KW-1003">Cell membrane</keyword>
<dbReference type="InterPro" id="IPR047664">
    <property type="entry name" value="SWEET"/>
</dbReference>
<keyword evidence="10" id="KW-0333">Golgi apparatus</keyword>
<keyword evidence="7 12" id="KW-0812">Transmembrane</keyword>
<evidence type="ECO:0000256" key="3">
    <source>
        <dbReference type="ARBA" id="ARBA00007809"/>
    </source>
</evidence>
<evidence type="ECO:0000256" key="11">
    <source>
        <dbReference type="ARBA" id="ARBA00023136"/>
    </source>
</evidence>
<name>A0A0N0PAD2_PAPXU</name>
<dbReference type="GO" id="GO:0000139">
    <property type="term" value="C:Golgi membrane"/>
    <property type="evidence" value="ECO:0007669"/>
    <property type="project" value="UniProtKB-SubCell"/>
</dbReference>